<evidence type="ECO:0000313" key="3">
    <source>
        <dbReference type="Proteomes" id="UP001148838"/>
    </source>
</evidence>
<feature type="region of interest" description="Disordered" evidence="1">
    <location>
        <begin position="133"/>
        <end position="179"/>
    </location>
</feature>
<dbReference type="Gene3D" id="3.30.420.10">
    <property type="entry name" value="Ribonuclease H-like superfamily/Ribonuclease H"/>
    <property type="match status" value="1"/>
</dbReference>
<evidence type="ECO:0008006" key="4">
    <source>
        <dbReference type="Google" id="ProtNLM"/>
    </source>
</evidence>
<feature type="compositionally biased region" description="Acidic residues" evidence="1">
    <location>
        <begin position="154"/>
        <end position="168"/>
    </location>
</feature>
<feature type="compositionally biased region" description="Polar residues" evidence="1">
    <location>
        <begin position="169"/>
        <end position="179"/>
    </location>
</feature>
<reference evidence="2 3" key="1">
    <citation type="journal article" date="2022" name="Allergy">
        <title>Genome assembly and annotation of Periplaneta americana reveal a comprehensive cockroach allergen profile.</title>
        <authorList>
            <person name="Wang L."/>
            <person name="Xiong Q."/>
            <person name="Saelim N."/>
            <person name="Wang L."/>
            <person name="Nong W."/>
            <person name="Wan A.T."/>
            <person name="Shi M."/>
            <person name="Liu X."/>
            <person name="Cao Q."/>
            <person name="Hui J.H.L."/>
            <person name="Sookrung N."/>
            <person name="Leung T.F."/>
            <person name="Tungtrongchitr A."/>
            <person name="Tsui S.K.W."/>
        </authorList>
    </citation>
    <scope>NUCLEOTIDE SEQUENCE [LARGE SCALE GENOMIC DNA]</scope>
    <source>
        <strain evidence="2">PWHHKU_190912</strain>
    </source>
</reference>
<dbReference type="PANTHER" id="PTHR33939">
    <property type="entry name" value="PROTEIN CBG22215"/>
    <property type="match status" value="1"/>
</dbReference>
<dbReference type="PANTHER" id="PTHR33939:SF1">
    <property type="entry name" value="DUF4371 DOMAIN-CONTAINING PROTEIN"/>
    <property type="match status" value="1"/>
</dbReference>
<dbReference type="InterPro" id="IPR036397">
    <property type="entry name" value="RNaseH_sf"/>
</dbReference>
<evidence type="ECO:0000256" key="1">
    <source>
        <dbReference type="SAM" id="MobiDB-lite"/>
    </source>
</evidence>
<sequence length="179" mass="20037">MITWLRNKRFTSDESMRKGTIYKLVQVVKPKRKLYRIDSHLQSLGHTEVRLPPYNCDLSAIELAWAKVKSVVREGNMTGGLSFQKLRGITLKAIDAVTKTDWEAYCRHVQKLEEEYWKKDSIVTDVIDIMDISGDSSSGSEKSKSGGGGGGGGGEDDDDEEEEEEEVQLSDSQLTTPLH</sequence>
<keyword evidence="3" id="KW-1185">Reference proteome</keyword>
<name>A0ABQ8T4Q5_PERAM</name>
<comment type="caution">
    <text evidence="2">The sequence shown here is derived from an EMBL/GenBank/DDBJ whole genome shotgun (WGS) entry which is preliminary data.</text>
</comment>
<accession>A0ABQ8T4Q5</accession>
<evidence type="ECO:0000313" key="2">
    <source>
        <dbReference type="EMBL" id="KAJ4440857.1"/>
    </source>
</evidence>
<dbReference type="Proteomes" id="UP001148838">
    <property type="component" value="Unassembled WGS sequence"/>
</dbReference>
<proteinExistence type="predicted"/>
<organism evidence="2 3">
    <name type="scientific">Periplaneta americana</name>
    <name type="common">American cockroach</name>
    <name type="synonym">Blatta americana</name>
    <dbReference type="NCBI Taxonomy" id="6978"/>
    <lineage>
        <taxon>Eukaryota</taxon>
        <taxon>Metazoa</taxon>
        <taxon>Ecdysozoa</taxon>
        <taxon>Arthropoda</taxon>
        <taxon>Hexapoda</taxon>
        <taxon>Insecta</taxon>
        <taxon>Pterygota</taxon>
        <taxon>Neoptera</taxon>
        <taxon>Polyneoptera</taxon>
        <taxon>Dictyoptera</taxon>
        <taxon>Blattodea</taxon>
        <taxon>Blattoidea</taxon>
        <taxon>Blattidae</taxon>
        <taxon>Blattinae</taxon>
        <taxon>Periplaneta</taxon>
    </lineage>
</organism>
<protein>
    <recommendedName>
        <fullName evidence="4">Tc1-like transposase DDE domain-containing protein</fullName>
    </recommendedName>
</protein>
<gene>
    <name evidence="2" type="ORF">ANN_10704</name>
</gene>
<dbReference type="EMBL" id="JAJSOF020000015">
    <property type="protein sequence ID" value="KAJ4440857.1"/>
    <property type="molecule type" value="Genomic_DNA"/>
</dbReference>